<gene>
    <name evidence="1" type="ORF">GCM10011322_47800</name>
</gene>
<evidence type="ECO:0000313" key="1">
    <source>
        <dbReference type="EMBL" id="GGK55608.1"/>
    </source>
</evidence>
<accession>A0A917VAL8</accession>
<name>A0A917VAL8_9HYPH</name>
<reference evidence="1 2" key="1">
    <citation type="journal article" date="2014" name="Int. J. Syst. Evol. Microbiol.">
        <title>Complete genome sequence of Corynebacterium casei LMG S-19264T (=DSM 44701T), isolated from a smear-ripened cheese.</title>
        <authorList>
            <consortium name="US DOE Joint Genome Institute (JGI-PGF)"/>
            <person name="Walter F."/>
            <person name="Albersmeier A."/>
            <person name="Kalinowski J."/>
            <person name="Ruckert C."/>
        </authorList>
    </citation>
    <scope>NUCLEOTIDE SEQUENCE [LARGE SCALE GENOMIC DNA]</scope>
    <source>
        <strain evidence="1 2">CGMCC 1.9161</strain>
    </source>
</reference>
<organism evidence="1 2">
    <name type="scientific">Salinarimonas ramus</name>
    <dbReference type="NCBI Taxonomy" id="690164"/>
    <lineage>
        <taxon>Bacteria</taxon>
        <taxon>Pseudomonadati</taxon>
        <taxon>Pseudomonadota</taxon>
        <taxon>Alphaproteobacteria</taxon>
        <taxon>Hyphomicrobiales</taxon>
        <taxon>Salinarimonadaceae</taxon>
        <taxon>Salinarimonas</taxon>
    </lineage>
</organism>
<evidence type="ECO:0000313" key="2">
    <source>
        <dbReference type="Proteomes" id="UP000600449"/>
    </source>
</evidence>
<dbReference type="AlphaFoldDB" id="A0A917VAL8"/>
<proteinExistence type="predicted"/>
<protein>
    <recommendedName>
        <fullName evidence="3">Transposase</fullName>
    </recommendedName>
</protein>
<sequence>MQGFKSPGSAQRFLSSHATVHNTFALQRHLTSSRIMRQFRPDAAAAWTIATAAA</sequence>
<dbReference type="Proteomes" id="UP000600449">
    <property type="component" value="Unassembled WGS sequence"/>
</dbReference>
<keyword evidence="2" id="KW-1185">Reference proteome</keyword>
<comment type="caution">
    <text evidence="1">The sequence shown here is derived from an EMBL/GenBank/DDBJ whole genome shotgun (WGS) entry which is preliminary data.</text>
</comment>
<evidence type="ECO:0008006" key="3">
    <source>
        <dbReference type="Google" id="ProtNLM"/>
    </source>
</evidence>
<dbReference type="EMBL" id="BMMF01000024">
    <property type="protein sequence ID" value="GGK55608.1"/>
    <property type="molecule type" value="Genomic_DNA"/>
</dbReference>